<keyword evidence="2" id="KW-0413">Isomerase</keyword>
<dbReference type="Proteomes" id="UP001595593">
    <property type="component" value="Unassembled WGS sequence"/>
</dbReference>
<dbReference type="SUPFAM" id="SSF51658">
    <property type="entry name" value="Xylose isomerase-like"/>
    <property type="match status" value="1"/>
</dbReference>
<organism evidence="2 3">
    <name type="scientific">Teichococcus globiformis</name>
    <dbReference type="NCBI Taxonomy" id="2307229"/>
    <lineage>
        <taxon>Bacteria</taxon>
        <taxon>Pseudomonadati</taxon>
        <taxon>Pseudomonadota</taxon>
        <taxon>Alphaproteobacteria</taxon>
        <taxon>Acetobacterales</taxon>
        <taxon>Roseomonadaceae</taxon>
        <taxon>Roseomonas</taxon>
    </lineage>
</organism>
<dbReference type="RefSeq" id="WP_379592887.1">
    <property type="nucleotide sequence ID" value="NZ_JBHRTN010000003.1"/>
</dbReference>
<keyword evidence="3" id="KW-1185">Reference proteome</keyword>
<dbReference type="InterPro" id="IPR036237">
    <property type="entry name" value="Xyl_isomerase-like_sf"/>
</dbReference>
<dbReference type="Gene3D" id="3.20.20.150">
    <property type="entry name" value="Divalent-metal-dependent TIM barrel enzymes"/>
    <property type="match status" value="1"/>
</dbReference>
<dbReference type="InterPro" id="IPR013022">
    <property type="entry name" value="Xyl_isomerase-like_TIM-brl"/>
</dbReference>
<sequence>MRSLEGRPDLCSINTATLGHRQPIAEVIEAVARHGFGGIAPWRRDLEGEDVGNIARRIRDAGLAVTGYCRSTAFPAATPAAAAAALAENRAALRDAARLGASCFVIVAGSLPPGSRDLGAARRQLEDGVGALLGEARQLGVTLALEPLHPVYAGDRSCLCTLDEALDLCEAVDPGSAGGVGLAVDVYHVWWDARLAAALRRAGQGRRITAFHVCDWKVPVTDVLLDRGMMGDGVIDIPGIRRAVEAAGYAGKVEVEIFSARDWWQRPPEETLATCAARLERC</sequence>
<feature type="domain" description="Xylose isomerase-like TIM barrel" evidence="1">
    <location>
        <begin position="28"/>
        <end position="271"/>
    </location>
</feature>
<gene>
    <name evidence="2" type="ORF">ACFOD4_01525</name>
</gene>
<comment type="caution">
    <text evidence="2">The sequence shown here is derived from an EMBL/GenBank/DDBJ whole genome shotgun (WGS) entry which is preliminary data.</text>
</comment>
<dbReference type="GO" id="GO:0016853">
    <property type="term" value="F:isomerase activity"/>
    <property type="evidence" value="ECO:0007669"/>
    <property type="project" value="UniProtKB-KW"/>
</dbReference>
<reference evidence="3" key="1">
    <citation type="journal article" date="2019" name="Int. J. Syst. Evol. Microbiol.">
        <title>The Global Catalogue of Microorganisms (GCM) 10K type strain sequencing project: providing services to taxonomists for standard genome sequencing and annotation.</title>
        <authorList>
            <consortium name="The Broad Institute Genomics Platform"/>
            <consortium name="The Broad Institute Genome Sequencing Center for Infectious Disease"/>
            <person name="Wu L."/>
            <person name="Ma J."/>
        </authorList>
    </citation>
    <scope>NUCLEOTIDE SEQUENCE [LARGE SCALE GENOMIC DNA]</scope>
    <source>
        <strain evidence="3">KCTC 52094</strain>
    </source>
</reference>
<evidence type="ECO:0000313" key="3">
    <source>
        <dbReference type="Proteomes" id="UP001595593"/>
    </source>
</evidence>
<name>A0ABV7FWS2_9PROT</name>
<dbReference type="Pfam" id="PF01261">
    <property type="entry name" value="AP_endonuc_2"/>
    <property type="match status" value="1"/>
</dbReference>
<dbReference type="InterPro" id="IPR050312">
    <property type="entry name" value="IolE/XylAMocC-like"/>
</dbReference>
<dbReference type="EMBL" id="JBHRTN010000003">
    <property type="protein sequence ID" value="MFC3123726.1"/>
    <property type="molecule type" value="Genomic_DNA"/>
</dbReference>
<evidence type="ECO:0000259" key="1">
    <source>
        <dbReference type="Pfam" id="PF01261"/>
    </source>
</evidence>
<accession>A0ABV7FWS2</accession>
<dbReference type="PANTHER" id="PTHR12110:SF52">
    <property type="entry name" value="XYLOSE ISOMERASE"/>
    <property type="match status" value="1"/>
</dbReference>
<dbReference type="PANTHER" id="PTHR12110">
    <property type="entry name" value="HYDROXYPYRUVATE ISOMERASE"/>
    <property type="match status" value="1"/>
</dbReference>
<proteinExistence type="predicted"/>
<evidence type="ECO:0000313" key="2">
    <source>
        <dbReference type="EMBL" id="MFC3123726.1"/>
    </source>
</evidence>
<protein>
    <submittedName>
        <fullName evidence="2">Sugar phosphate isomerase/epimerase family protein</fullName>
    </submittedName>
</protein>